<evidence type="ECO:0000313" key="1">
    <source>
        <dbReference type="EMBL" id="GGG33874.1"/>
    </source>
</evidence>
<organism evidence="1 2">
    <name type="scientific">Hymenobacter glacieicola</name>
    <dbReference type="NCBI Taxonomy" id="1562124"/>
    <lineage>
        <taxon>Bacteria</taxon>
        <taxon>Pseudomonadati</taxon>
        <taxon>Bacteroidota</taxon>
        <taxon>Cytophagia</taxon>
        <taxon>Cytophagales</taxon>
        <taxon>Hymenobacteraceae</taxon>
        <taxon>Hymenobacter</taxon>
    </lineage>
</organism>
<dbReference type="Proteomes" id="UP000601361">
    <property type="component" value="Unassembled WGS sequence"/>
</dbReference>
<name>A0ABQ1WKA8_9BACT</name>
<reference evidence="2" key="1">
    <citation type="journal article" date="2019" name="Int. J. Syst. Evol. Microbiol.">
        <title>The Global Catalogue of Microorganisms (GCM) 10K type strain sequencing project: providing services to taxonomists for standard genome sequencing and annotation.</title>
        <authorList>
            <consortium name="The Broad Institute Genomics Platform"/>
            <consortium name="The Broad Institute Genome Sequencing Center for Infectious Disease"/>
            <person name="Wu L."/>
            <person name="Ma J."/>
        </authorList>
    </citation>
    <scope>NUCLEOTIDE SEQUENCE [LARGE SCALE GENOMIC DNA]</scope>
    <source>
        <strain evidence="2">CGMCC 1.12990</strain>
    </source>
</reference>
<dbReference type="EMBL" id="BMGS01000002">
    <property type="protein sequence ID" value="GGG33874.1"/>
    <property type="molecule type" value="Genomic_DNA"/>
</dbReference>
<evidence type="ECO:0008006" key="3">
    <source>
        <dbReference type="Google" id="ProtNLM"/>
    </source>
</evidence>
<comment type="caution">
    <text evidence="1">The sequence shown here is derived from an EMBL/GenBank/DDBJ whole genome shotgun (WGS) entry which is preliminary data.</text>
</comment>
<dbReference type="RefSeq" id="WP_188556524.1">
    <property type="nucleotide sequence ID" value="NZ_BMGS01000002.1"/>
</dbReference>
<evidence type="ECO:0000313" key="2">
    <source>
        <dbReference type="Proteomes" id="UP000601361"/>
    </source>
</evidence>
<gene>
    <name evidence="1" type="ORF">GCM10011378_07920</name>
</gene>
<keyword evidence="2" id="KW-1185">Reference proteome</keyword>
<protein>
    <recommendedName>
        <fullName evidence="3">Helix-turn-helix domain-containing protein</fullName>
    </recommendedName>
</protein>
<accession>A0ABQ1WKA8</accession>
<proteinExistence type="predicted"/>
<sequence>MMTALALSASSPGFDLIPATEQHASMLDRIAKEEVLGRLFYLSDKMTPGLDYDDRLQKRLKLSKNTIKKYVSIGRLKAAVVDGKIIVSEEAIRQFANPAYCVNSLPHLTGRVNLSQLTEVETKHLPPHAVQLAPEAELHRRAHEIVQEEPELADETRFVVQKELHRRTSKKKINA</sequence>